<dbReference type="OMA" id="RTKYERE"/>
<dbReference type="InParanoid" id="C5LGN4"/>
<reference evidence="2 3" key="1">
    <citation type="submission" date="2008-07" db="EMBL/GenBank/DDBJ databases">
        <authorList>
            <person name="El-Sayed N."/>
            <person name="Caler E."/>
            <person name="Inman J."/>
            <person name="Amedeo P."/>
            <person name="Hass B."/>
            <person name="Wortman J."/>
        </authorList>
    </citation>
    <scope>NUCLEOTIDE SEQUENCE [LARGE SCALE GENOMIC DNA]</scope>
    <source>
        <strain evidence="3">ATCC 50983 / TXsc</strain>
    </source>
</reference>
<dbReference type="AlphaFoldDB" id="C5LGN4"/>
<feature type="region of interest" description="Disordered" evidence="1">
    <location>
        <begin position="433"/>
        <end position="507"/>
    </location>
</feature>
<feature type="compositionally biased region" description="Basic and acidic residues" evidence="1">
    <location>
        <begin position="472"/>
        <end position="484"/>
    </location>
</feature>
<feature type="region of interest" description="Disordered" evidence="1">
    <location>
        <begin position="31"/>
        <end position="65"/>
    </location>
</feature>
<dbReference type="OrthoDB" id="435050at2759"/>
<feature type="compositionally biased region" description="Polar residues" evidence="1">
    <location>
        <begin position="32"/>
        <end position="51"/>
    </location>
</feature>
<sequence>MRHTINNPIVGMRPHVVESLKVPVITPGLKLSEQNNRSNSVSTDGNRSNRLQLPRKQSHPERVRTYSDDTGEMHLELSEALLKMPFFDINRFKLPQQPATIQSDVSRCGKQRLKQLRAKAVDRLEALERPLMTLSGGYVDGVIACARHHHKNAEDELLQEGLAKIEREYRRSIAPLNSESTVRSRSSSPRGIRRKKTSMFVPDSSFAEWHGSAELVQQQRLKEAMKRSSEAHTLWVRMALEADAMEEKERAGWIQRSQMRKEKRERSEERVKAKIAEVRSFKAENSIDLKKLQYERGKFLAEKRVRAEVEKFRVDVHAKKETEIKRFFTQYTIRLRKRLLPIACRFSLDKGAMLHRYMALATCLASSRALDISHFQSAVSCLQAAGIWCPRVQALMETDSAERAERRRSSLQNPTAASAARSASAASIFEEYANRSPRESATSSGGTIEKQQQVVSGARDLQQQPQPVQELQQRESVKKAERSRQSVLETFSNPPAPYTVHGQAQPRTRMTIGIPLPYMGTPSPPVWQQAPFAPYKPFPTEGFNFPVKPISSAGRW</sequence>
<evidence type="ECO:0000256" key="1">
    <source>
        <dbReference type="SAM" id="MobiDB-lite"/>
    </source>
</evidence>
<protein>
    <submittedName>
        <fullName evidence="2">Uncharacterized protein</fullName>
    </submittedName>
</protein>
<proteinExistence type="predicted"/>
<dbReference type="GeneID" id="9045165"/>
<dbReference type="EMBL" id="GG681874">
    <property type="protein sequence ID" value="EER04079.1"/>
    <property type="molecule type" value="Genomic_DNA"/>
</dbReference>
<accession>C5LGN4</accession>
<name>C5LGN4_PERM5</name>
<dbReference type="Proteomes" id="UP000007800">
    <property type="component" value="Unassembled WGS sequence"/>
</dbReference>
<gene>
    <name evidence="2" type="ORF">Pmar_PMAR023064</name>
</gene>
<feature type="compositionally biased region" description="Low complexity" evidence="1">
    <location>
        <begin position="461"/>
        <end position="471"/>
    </location>
</feature>
<organism evidence="3">
    <name type="scientific">Perkinsus marinus (strain ATCC 50983 / TXsc)</name>
    <dbReference type="NCBI Taxonomy" id="423536"/>
    <lineage>
        <taxon>Eukaryota</taxon>
        <taxon>Sar</taxon>
        <taxon>Alveolata</taxon>
        <taxon>Perkinsozoa</taxon>
        <taxon>Perkinsea</taxon>
        <taxon>Perkinsida</taxon>
        <taxon>Perkinsidae</taxon>
        <taxon>Perkinsus</taxon>
    </lineage>
</organism>
<feature type="compositionally biased region" description="Polar residues" evidence="1">
    <location>
        <begin position="439"/>
        <end position="455"/>
    </location>
</feature>
<evidence type="ECO:0000313" key="2">
    <source>
        <dbReference type="EMBL" id="EER04079.1"/>
    </source>
</evidence>
<dbReference type="RefSeq" id="XP_002772263.1">
    <property type="nucleotide sequence ID" value="XM_002772217.1"/>
</dbReference>
<keyword evidence="3" id="KW-1185">Reference proteome</keyword>
<evidence type="ECO:0000313" key="3">
    <source>
        <dbReference type="Proteomes" id="UP000007800"/>
    </source>
</evidence>